<evidence type="ECO:0000256" key="28">
    <source>
        <dbReference type="SAM" id="SignalP"/>
    </source>
</evidence>
<dbReference type="SMART" id="SM00388">
    <property type="entry name" value="HisKA"/>
    <property type="match status" value="1"/>
</dbReference>
<dbReference type="Pfam" id="PF00512">
    <property type="entry name" value="HisKA"/>
    <property type="match status" value="1"/>
</dbReference>
<keyword evidence="12 19" id="KW-0067">ATP-binding</keyword>
<keyword evidence="17 22" id="KW-1015">Disulfide bond</keyword>
<evidence type="ECO:0000256" key="21">
    <source>
        <dbReference type="PIRSR" id="PIRSR026389-2"/>
    </source>
</evidence>
<reference evidence="30" key="1">
    <citation type="submission" date="2020-02" db="EMBL/GenBank/DDBJ databases">
        <authorList>
            <person name="Scholz U."/>
            <person name="Mascher M."/>
            <person name="Fiebig A."/>
        </authorList>
    </citation>
    <scope>NUCLEOTIDE SEQUENCE</scope>
</reference>
<dbReference type="Gene3D" id="3.40.50.2300">
    <property type="match status" value="1"/>
</dbReference>
<keyword evidence="4 24" id="KW-0597">Phosphoprotein</keyword>
<feature type="binding site" evidence="21">
    <location>
        <position position="89"/>
    </location>
    <ligand>
        <name>Cu cation</name>
        <dbReference type="ChEBI" id="CHEBI:23378"/>
    </ligand>
</feature>
<gene>
    <name evidence="30" type="ORF">SI8410_02002187</name>
</gene>
<accession>A0A7I8K1I2</accession>
<keyword evidence="10 19" id="KW-0418">Kinase</keyword>
<feature type="disulfide bond" description="Interchain" evidence="22">
    <location>
        <position position="28"/>
    </location>
</feature>
<dbReference type="GO" id="GO:0051740">
    <property type="term" value="F:ethylene binding"/>
    <property type="evidence" value="ECO:0007669"/>
    <property type="project" value="UniProtKB-UniRule"/>
</dbReference>
<keyword evidence="8 19" id="KW-0547">Nucleotide-binding</keyword>
<evidence type="ECO:0000256" key="4">
    <source>
        <dbReference type="ARBA" id="ARBA00022553"/>
    </source>
</evidence>
<feature type="signal peptide" evidence="28">
    <location>
        <begin position="1"/>
        <end position="20"/>
    </location>
</feature>
<evidence type="ECO:0000256" key="23">
    <source>
        <dbReference type="PIRSR" id="PIRSR026389-4"/>
    </source>
</evidence>
<dbReference type="SUPFAM" id="SSF55781">
    <property type="entry name" value="GAF domain-like"/>
    <property type="match status" value="1"/>
</dbReference>
<dbReference type="Gene3D" id="3.30.565.10">
    <property type="entry name" value="Histidine kinase-like ATPase, C-terminal domain"/>
    <property type="match status" value="1"/>
</dbReference>
<comment type="cofactor">
    <cofactor evidence="21">
        <name>Cu cation</name>
        <dbReference type="ChEBI" id="CHEBI:23378"/>
    </cofactor>
    <text evidence="21">Binds 1 copper ion per dimer.</text>
</comment>
<feature type="transmembrane region" description="Helical" evidence="27">
    <location>
        <begin position="78"/>
        <end position="100"/>
    </location>
</feature>
<organism evidence="30 31">
    <name type="scientific">Spirodela intermedia</name>
    <name type="common">Intermediate duckweed</name>
    <dbReference type="NCBI Taxonomy" id="51605"/>
    <lineage>
        <taxon>Eukaryota</taxon>
        <taxon>Viridiplantae</taxon>
        <taxon>Streptophyta</taxon>
        <taxon>Embryophyta</taxon>
        <taxon>Tracheophyta</taxon>
        <taxon>Spermatophyta</taxon>
        <taxon>Magnoliopsida</taxon>
        <taxon>Liliopsida</taxon>
        <taxon>Araceae</taxon>
        <taxon>Lemnoideae</taxon>
        <taxon>Spirodela</taxon>
    </lineage>
</organism>
<dbReference type="InterPro" id="IPR029016">
    <property type="entry name" value="GAF-like_dom_sf"/>
</dbReference>
<name>A0A7I8K1I2_SPIIN</name>
<dbReference type="GO" id="GO:0004674">
    <property type="term" value="F:protein serine/threonine kinase activity"/>
    <property type="evidence" value="ECO:0007669"/>
    <property type="project" value="UniProtKB-ARBA"/>
</dbReference>
<dbReference type="Proteomes" id="UP000663760">
    <property type="component" value="Chromosome 2"/>
</dbReference>
<evidence type="ECO:0000256" key="7">
    <source>
        <dbReference type="ARBA" id="ARBA00022723"/>
    </source>
</evidence>
<keyword evidence="28" id="KW-0732">Signal</keyword>
<dbReference type="GO" id="GO:0046872">
    <property type="term" value="F:metal ion binding"/>
    <property type="evidence" value="ECO:0007669"/>
    <property type="project" value="UniProtKB-UniRule"/>
</dbReference>
<dbReference type="SMART" id="SM00065">
    <property type="entry name" value="GAF"/>
    <property type="match status" value="1"/>
</dbReference>
<evidence type="ECO:0000256" key="26">
    <source>
        <dbReference type="SAM" id="MobiDB-lite"/>
    </source>
</evidence>
<dbReference type="GO" id="GO:0005789">
    <property type="term" value="C:endoplasmic reticulum membrane"/>
    <property type="evidence" value="ECO:0007669"/>
    <property type="project" value="UniProtKB-SubCell"/>
</dbReference>
<feature type="modified residue" description="4-aspartylphosphate" evidence="24">
    <location>
        <position position="689"/>
    </location>
</feature>
<comment type="subcellular location">
    <subcellularLocation>
        <location evidence="2">Endoplasmic reticulum membrane</location>
        <topology evidence="2">Multi-pass membrane protein</topology>
    </subcellularLocation>
</comment>
<dbReference type="Pfam" id="PF00072">
    <property type="entry name" value="Response_reg"/>
    <property type="match status" value="1"/>
</dbReference>
<evidence type="ECO:0000256" key="17">
    <source>
        <dbReference type="ARBA" id="ARBA00023157"/>
    </source>
</evidence>
<dbReference type="Pfam" id="PF01590">
    <property type="entry name" value="GAF"/>
    <property type="match status" value="1"/>
</dbReference>
<dbReference type="GO" id="GO:0000155">
    <property type="term" value="F:phosphorelay sensor kinase activity"/>
    <property type="evidence" value="ECO:0007669"/>
    <property type="project" value="InterPro"/>
</dbReference>
<keyword evidence="15 19" id="KW-0902">Two-component regulatory system</keyword>
<feature type="disulfide bond" description="Interchain" evidence="22">
    <location>
        <position position="30"/>
    </location>
</feature>
<comment type="catalytic activity">
    <reaction evidence="1">
        <text>ATP + protein L-histidine = ADP + protein N-phospho-L-histidine.</text>
        <dbReference type="EC" id="2.7.13.3"/>
    </reaction>
</comment>
<dbReference type="InterPro" id="IPR058544">
    <property type="entry name" value="ETR1_N"/>
</dbReference>
<feature type="region of interest" description="Disordered" evidence="26">
    <location>
        <begin position="548"/>
        <end position="567"/>
    </location>
</feature>
<evidence type="ECO:0000256" key="2">
    <source>
        <dbReference type="ARBA" id="ARBA00004477"/>
    </source>
</evidence>
<evidence type="ECO:0000256" key="24">
    <source>
        <dbReference type="PROSITE-ProRule" id="PRU00169"/>
    </source>
</evidence>
<evidence type="ECO:0000256" key="27">
    <source>
        <dbReference type="SAM" id="Phobius"/>
    </source>
</evidence>
<keyword evidence="5 19" id="KW-0808">Transferase</keyword>
<evidence type="ECO:0000256" key="25">
    <source>
        <dbReference type="SAM" id="Coils"/>
    </source>
</evidence>
<evidence type="ECO:0000259" key="29">
    <source>
        <dbReference type="PROSITE" id="PS50110"/>
    </source>
</evidence>
<sequence>MSRTLLNWLSFSSLLVSVLAGDFEFSNCDCDGEGFWSSERILQVQKVSDCLIATAYFSIPLELLYFVSCSNVFPFKWILFQFVAFIVLCGLSHLLTVFTYKAHSFFLMLFLTVSKFLTALVSFATAITLLTLIPQLLRVKVRENFLRIKAQDLDRRVEMMKRQEEAGWQVRVLTQEIRRSLDRQVILFTTVVELSKILGLQNCAVWMPNEDQTEMNLTHEVEQRSPREAGGLTIPMDDPDVVEITKNNTTMLLSQDSLLGFASGGHGLERGAAAAIRMPLLKASDIKGGTPAAASETSYAILVLVLREDAPQEWGDSELGIVEVVVDQVAVALLHAGVLEESQRMREKLEEQNQALQQARMDAMMANRARNSFHNVTSHGMRRPVHSILGLLSMFQQEPLSSEQRLVISTMMKMSSVISALIGDIMESPDSGARSLVLETRPFHLHTTIKEAAAVIRFLCDNRGFGFGIQIDNDIPNLVYGDEKRVFQVILHTASDLLNQRDEGLLSFSVLSEGGIDGKLSQRWVPWKAAIPDGHAGIRLEICTKGVQSDGLSSSDQQLPRSSGGGRLETRQRFGMCKKLVQMMQGEIWDVSNAQELADSTILLLRLRRRRSGESSDHGGAALRGPPSESLFKGLRVLLADGDDVNRAVTQKLLEKLGCRVSSVSTGFQCLSLLGGGAASSPFDLVLLDVLLRDMDGFHLAARIHKLRSGSWSPIIVALTASSQEALWERCLHSGMHGLIQKPVMLQAMADELCRVLRIT</sequence>
<evidence type="ECO:0000256" key="9">
    <source>
        <dbReference type="ARBA" id="ARBA00022745"/>
    </source>
</evidence>
<evidence type="ECO:0000256" key="14">
    <source>
        <dbReference type="ARBA" id="ARBA00023008"/>
    </source>
</evidence>
<keyword evidence="14 19" id="KW-0186">Copper</keyword>
<evidence type="ECO:0000256" key="5">
    <source>
        <dbReference type="ARBA" id="ARBA00022679"/>
    </source>
</evidence>
<evidence type="ECO:0000256" key="3">
    <source>
        <dbReference type="ARBA" id="ARBA00009842"/>
    </source>
</evidence>
<evidence type="ECO:0000256" key="1">
    <source>
        <dbReference type="ARBA" id="ARBA00000085"/>
    </source>
</evidence>
<evidence type="ECO:0000313" key="30">
    <source>
        <dbReference type="EMBL" id="CAA7390759.1"/>
    </source>
</evidence>
<dbReference type="PANTHER" id="PTHR24423">
    <property type="entry name" value="TWO-COMPONENT SENSOR HISTIDINE KINASE"/>
    <property type="match status" value="1"/>
</dbReference>
<dbReference type="InterPro" id="IPR036097">
    <property type="entry name" value="HisK_dim/P_sf"/>
</dbReference>
<evidence type="ECO:0000256" key="10">
    <source>
        <dbReference type="ARBA" id="ARBA00022777"/>
    </source>
</evidence>
<feature type="transmembrane region" description="Helical" evidence="27">
    <location>
        <begin position="44"/>
        <end position="66"/>
    </location>
</feature>
<evidence type="ECO:0000256" key="20">
    <source>
        <dbReference type="PIRSR" id="PIRSR026389-1"/>
    </source>
</evidence>
<feature type="binding site" evidence="20">
    <location>
        <position position="570"/>
    </location>
    <ligand>
        <name>ADP</name>
        <dbReference type="ChEBI" id="CHEBI:456216"/>
    </ligand>
</feature>
<proteinExistence type="inferred from homology"/>
<dbReference type="SUPFAM" id="SSF47384">
    <property type="entry name" value="Homodimeric domain of signal transducing histidine kinase"/>
    <property type="match status" value="1"/>
</dbReference>
<dbReference type="AlphaFoldDB" id="A0A7I8K1I2"/>
<keyword evidence="25" id="KW-0175">Coiled coil</keyword>
<keyword evidence="31" id="KW-1185">Reference proteome</keyword>
<evidence type="ECO:0000256" key="13">
    <source>
        <dbReference type="ARBA" id="ARBA00022989"/>
    </source>
</evidence>
<evidence type="ECO:0000256" key="11">
    <source>
        <dbReference type="ARBA" id="ARBA00022824"/>
    </source>
</evidence>
<dbReference type="PROSITE" id="PS50110">
    <property type="entry name" value="RESPONSE_REGULATORY"/>
    <property type="match status" value="1"/>
</dbReference>
<feature type="transmembrane region" description="Helical" evidence="27">
    <location>
        <begin position="106"/>
        <end position="133"/>
    </location>
</feature>
<dbReference type="Gene3D" id="1.10.287.130">
    <property type="match status" value="1"/>
</dbReference>
<dbReference type="PANTHER" id="PTHR24423:SF633">
    <property type="entry name" value="ETHYLENE RECEPTOR 2"/>
    <property type="match status" value="1"/>
</dbReference>
<keyword evidence="13 27" id="KW-1133">Transmembrane helix</keyword>
<dbReference type="InterPro" id="IPR011006">
    <property type="entry name" value="CheY-like_superfamily"/>
</dbReference>
<dbReference type="Pfam" id="PF25487">
    <property type="entry name" value="ETR1_N"/>
    <property type="match status" value="1"/>
</dbReference>
<dbReference type="GO" id="GO:0005524">
    <property type="term" value="F:ATP binding"/>
    <property type="evidence" value="ECO:0007669"/>
    <property type="project" value="UniProtKB-UniRule"/>
</dbReference>
<dbReference type="CDD" id="cd00082">
    <property type="entry name" value="HisKA"/>
    <property type="match status" value="1"/>
</dbReference>
<keyword evidence="16 19" id="KW-0472">Membrane</keyword>
<evidence type="ECO:0000256" key="8">
    <source>
        <dbReference type="ARBA" id="ARBA00022741"/>
    </source>
</evidence>
<comment type="similarity">
    <text evidence="3 19">Belongs to the ethylene receptor family.</text>
</comment>
<feature type="cross-link" description="Glycyl lysine isopeptide (Lys-Gly) (interchain with G-Cter in ubiquitin)" evidence="23">
    <location>
        <position position="742"/>
    </location>
</feature>
<keyword evidence="7 19" id="KW-0479">Metal-binding</keyword>
<evidence type="ECO:0000313" key="31">
    <source>
        <dbReference type="Proteomes" id="UP000663760"/>
    </source>
</evidence>
<dbReference type="InterPro" id="IPR003018">
    <property type="entry name" value="GAF"/>
</dbReference>
<feature type="domain" description="Response regulatory" evidence="29">
    <location>
        <begin position="636"/>
        <end position="757"/>
    </location>
</feature>
<evidence type="ECO:0000256" key="22">
    <source>
        <dbReference type="PIRSR" id="PIRSR026389-3"/>
    </source>
</evidence>
<comment type="function">
    <text evidence="19">May act early in the ethylene signal transduction pathway, possibly as an ethylene receptor, or as a regulator of the pathway.</text>
</comment>
<dbReference type="Gene3D" id="3.30.450.40">
    <property type="match status" value="1"/>
</dbReference>
<evidence type="ECO:0000256" key="16">
    <source>
        <dbReference type="ARBA" id="ARBA00023136"/>
    </source>
</evidence>
<evidence type="ECO:0000256" key="19">
    <source>
        <dbReference type="PIRNR" id="PIRNR026389"/>
    </source>
</evidence>
<keyword evidence="9 19" id="KW-0936">Ethylene signaling pathway</keyword>
<dbReference type="InterPro" id="IPR014525">
    <property type="entry name" value="ETR"/>
</dbReference>
<dbReference type="GO" id="GO:0038199">
    <property type="term" value="F:ethylene receptor activity"/>
    <property type="evidence" value="ECO:0007669"/>
    <property type="project" value="UniProtKB-UniRule"/>
</dbReference>
<keyword evidence="6 27" id="KW-0812">Transmembrane</keyword>
<dbReference type="GO" id="GO:0010105">
    <property type="term" value="P:negative regulation of ethylene-activated signaling pathway"/>
    <property type="evidence" value="ECO:0007669"/>
    <property type="project" value="UniProtKB-ARBA"/>
</dbReference>
<dbReference type="OrthoDB" id="60033at2759"/>
<feature type="binding site" evidence="21">
    <location>
        <position position="93"/>
    </location>
    <ligand>
        <name>Cu cation</name>
        <dbReference type="ChEBI" id="CHEBI:23378"/>
    </ligand>
</feature>
<keyword evidence="18 19" id="KW-0675">Receptor</keyword>
<feature type="compositionally biased region" description="Low complexity" evidence="26">
    <location>
        <begin position="548"/>
        <end position="559"/>
    </location>
</feature>
<evidence type="ECO:0000256" key="12">
    <source>
        <dbReference type="ARBA" id="ARBA00022840"/>
    </source>
</evidence>
<dbReference type="InterPro" id="IPR003661">
    <property type="entry name" value="HisK_dim/P_dom"/>
</dbReference>
<dbReference type="FunFam" id="1.10.287.130:FF:000087">
    <property type="entry name" value="Ethylene receptor 4"/>
    <property type="match status" value="1"/>
</dbReference>
<feature type="chain" id="PRO_5029851074" description="Ethylene receptor" evidence="28">
    <location>
        <begin position="21"/>
        <end position="760"/>
    </location>
</feature>
<feature type="coiled-coil region" evidence="25">
    <location>
        <begin position="339"/>
        <end position="369"/>
    </location>
</feature>
<dbReference type="InterPro" id="IPR036890">
    <property type="entry name" value="HATPase_C_sf"/>
</dbReference>
<dbReference type="SUPFAM" id="SSF52172">
    <property type="entry name" value="CheY-like"/>
    <property type="match status" value="1"/>
</dbReference>
<evidence type="ECO:0000256" key="18">
    <source>
        <dbReference type="ARBA" id="ARBA00023170"/>
    </source>
</evidence>
<evidence type="ECO:0000256" key="6">
    <source>
        <dbReference type="ARBA" id="ARBA00022692"/>
    </source>
</evidence>
<dbReference type="SMART" id="SM00448">
    <property type="entry name" value="REC"/>
    <property type="match status" value="1"/>
</dbReference>
<evidence type="ECO:0000256" key="15">
    <source>
        <dbReference type="ARBA" id="ARBA00023012"/>
    </source>
</evidence>
<dbReference type="InterPro" id="IPR001789">
    <property type="entry name" value="Sig_transdc_resp-reg_receiver"/>
</dbReference>
<dbReference type="PIRSF" id="PIRSF026389">
    <property type="entry name" value="Ethyln_sen_HK"/>
    <property type="match status" value="1"/>
</dbReference>
<protein>
    <recommendedName>
        <fullName evidence="19">Ethylene receptor</fullName>
    </recommendedName>
</protein>
<dbReference type="EMBL" id="LR746265">
    <property type="protein sequence ID" value="CAA7390759.1"/>
    <property type="molecule type" value="Genomic_DNA"/>
</dbReference>
<keyword evidence="11 19" id="KW-0256">Endoplasmic reticulum</keyword>